<reference evidence="1" key="1">
    <citation type="journal article" date="2015" name="Nature">
        <title>Complex archaea that bridge the gap between prokaryotes and eukaryotes.</title>
        <authorList>
            <person name="Spang A."/>
            <person name="Saw J.H."/>
            <person name="Jorgensen S.L."/>
            <person name="Zaremba-Niedzwiedzka K."/>
            <person name="Martijn J."/>
            <person name="Lind A.E."/>
            <person name="van Eijk R."/>
            <person name="Schleper C."/>
            <person name="Guy L."/>
            <person name="Ettema T.J."/>
        </authorList>
    </citation>
    <scope>NUCLEOTIDE SEQUENCE</scope>
</reference>
<evidence type="ECO:0000313" key="1">
    <source>
        <dbReference type="EMBL" id="KKL06069.1"/>
    </source>
</evidence>
<comment type="caution">
    <text evidence="1">The sequence shown here is derived from an EMBL/GenBank/DDBJ whole genome shotgun (WGS) entry which is preliminary data.</text>
</comment>
<gene>
    <name evidence="1" type="ORF">LCGC14_2599720</name>
</gene>
<dbReference type="AlphaFoldDB" id="A0A0F9A933"/>
<accession>A0A0F9A933</accession>
<proteinExistence type="predicted"/>
<dbReference type="EMBL" id="LAZR01043863">
    <property type="protein sequence ID" value="KKL06069.1"/>
    <property type="molecule type" value="Genomic_DNA"/>
</dbReference>
<organism evidence="1">
    <name type="scientific">marine sediment metagenome</name>
    <dbReference type="NCBI Taxonomy" id="412755"/>
    <lineage>
        <taxon>unclassified sequences</taxon>
        <taxon>metagenomes</taxon>
        <taxon>ecological metagenomes</taxon>
    </lineage>
</organism>
<sequence>MAYITEQFFYDTVPEGRILLKTADRPVYGWGAVASSIYPAFGTGIVTVLKQAGKDLGSAAANIGAVTSEGDWFWDSGTDKLSLYTATDPNTQKITAGEDHATYTTRRLEEATSVIDGLLTAKYQTPIQTDKSGDYGSLLKLITAYQLAVMQSAGKPEINLRYQNMLMNVEETGLLDQILAGKIKFEFEIDADSSQGSIREISVSGGINLIETRGIATGVTWDAIKVLVILGGEIGTATYSVFTMDGDTLKSNEVLTEEVINGDFQTLAYGLQIRFRGDSGDTATANDEWEVVVRGHGEDVTNPGFRTMQAARY</sequence>
<name>A0A0F9A933_9ZZZZ</name>
<protein>
    <submittedName>
        <fullName evidence="1">Uncharacterized protein</fullName>
    </submittedName>
</protein>